<reference evidence="6" key="1">
    <citation type="submission" date="2023-03" db="EMBL/GenBank/DDBJ databases">
        <title>Andean soil-derived lignocellulolytic bacterial consortium as a source of novel taxa and putative plastic-active enzymes.</title>
        <authorList>
            <person name="Diaz-Garcia L."/>
            <person name="Chuvochina M."/>
            <person name="Feuerriegel G."/>
            <person name="Bunk B."/>
            <person name="Sproer C."/>
            <person name="Streit W.R."/>
            <person name="Rodriguez L.M."/>
            <person name="Overmann J."/>
            <person name="Jimenez D.J."/>
        </authorList>
    </citation>
    <scope>NUCLEOTIDE SEQUENCE</scope>
    <source>
        <strain evidence="6">MAG 4610</strain>
    </source>
</reference>
<evidence type="ECO:0000313" key="7">
    <source>
        <dbReference type="Proteomes" id="UP001213972"/>
    </source>
</evidence>
<evidence type="ECO:0000256" key="1">
    <source>
        <dbReference type="ARBA" id="ARBA00022598"/>
    </source>
</evidence>
<dbReference type="Proteomes" id="UP001213972">
    <property type="component" value="Chromosome"/>
</dbReference>
<dbReference type="GO" id="GO:0042398">
    <property type="term" value="P:modified amino acid biosynthetic process"/>
    <property type="evidence" value="ECO:0007669"/>
    <property type="project" value="InterPro"/>
</dbReference>
<evidence type="ECO:0000256" key="4">
    <source>
        <dbReference type="ARBA" id="ARBA00048819"/>
    </source>
</evidence>
<dbReference type="PANTHER" id="PTHR36510">
    <property type="entry name" value="GLUTAMATE--CYSTEINE LIGASE 2-RELATED"/>
    <property type="match status" value="1"/>
</dbReference>
<dbReference type="Gene3D" id="3.30.590.20">
    <property type="match status" value="1"/>
</dbReference>
<comment type="similarity">
    <text evidence="5">Belongs to the glutamate--cysteine ligase type 2 family. YbdK subfamily.</text>
</comment>
<dbReference type="PANTHER" id="PTHR36510:SF1">
    <property type="entry name" value="GLUTAMATE--CYSTEINE LIGASE 2-RELATED"/>
    <property type="match status" value="1"/>
</dbReference>
<dbReference type="GO" id="GO:0005524">
    <property type="term" value="F:ATP binding"/>
    <property type="evidence" value="ECO:0007669"/>
    <property type="project" value="UniProtKB-KW"/>
</dbReference>
<dbReference type="HAMAP" id="MF_01609">
    <property type="entry name" value="Glu_cys_ligase_2"/>
    <property type="match status" value="1"/>
</dbReference>
<accession>A0AAJ6B526</accession>
<name>A0AAJ6B526_9MICO</name>
<dbReference type="InterPro" id="IPR050141">
    <property type="entry name" value="GCL_type2/YbdK_subfam"/>
</dbReference>
<dbReference type="Pfam" id="PF04107">
    <property type="entry name" value="GCS2"/>
    <property type="match status" value="1"/>
</dbReference>
<dbReference type="AlphaFoldDB" id="A0AAJ6B526"/>
<comment type="catalytic activity">
    <reaction evidence="4 5">
        <text>L-cysteine + L-glutamate + ATP = gamma-L-glutamyl-L-cysteine + ADP + phosphate + H(+)</text>
        <dbReference type="Rhea" id="RHEA:13285"/>
        <dbReference type="ChEBI" id="CHEBI:15378"/>
        <dbReference type="ChEBI" id="CHEBI:29985"/>
        <dbReference type="ChEBI" id="CHEBI:30616"/>
        <dbReference type="ChEBI" id="CHEBI:35235"/>
        <dbReference type="ChEBI" id="CHEBI:43474"/>
        <dbReference type="ChEBI" id="CHEBI:58173"/>
        <dbReference type="ChEBI" id="CHEBI:456216"/>
        <dbReference type="EC" id="6.3.2.2"/>
    </reaction>
</comment>
<dbReference type="InterPro" id="IPR011793">
    <property type="entry name" value="YbdK"/>
</dbReference>
<dbReference type="SUPFAM" id="SSF55931">
    <property type="entry name" value="Glutamine synthetase/guanido kinase"/>
    <property type="match status" value="1"/>
</dbReference>
<gene>
    <name evidence="6" type="ORF">P0Y48_13125</name>
</gene>
<proteinExistence type="inferred from homology"/>
<dbReference type="InterPro" id="IPR014746">
    <property type="entry name" value="Gln_synth/guanido_kin_cat_dom"/>
</dbReference>
<keyword evidence="2 5" id="KW-0547">Nucleotide-binding</keyword>
<dbReference type="InterPro" id="IPR006336">
    <property type="entry name" value="GCS2"/>
</dbReference>
<keyword evidence="3 5" id="KW-0067">ATP-binding</keyword>
<evidence type="ECO:0000256" key="5">
    <source>
        <dbReference type="HAMAP-Rule" id="MF_01609"/>
    </source>
</evidence>
<dbReference type="GO" id="GO:0004357">
    <property type="term" value="F:glutamate-cysteine ligase activity"/>
    <property type="evidence" value="ECO:0007669"/>
    <property type="project" value="UniProtKB-EC"/>
</dbReference>
<protein>
    <recommendedName>
        <fullName evidence="5">Putative glutamate--cysteine ligase 2</fullName>
        <ecNumber evidence="5">6.3.2.2</ecNumber>
    </recommendedName>
    <alternativeName>
        <fullName evidence="5">Gamma-glutamylcysteine synthetase 2</fullName>
        <shortName evidence="5">GCS 2</shortName>
        <shortName evidence="5">Gamma-GCS 2</shortName>
    </alternativeName>
</protein>
<dbReference type="EC" id="6.3.2.2" evidence="5"/>
<keyword evidence="1 5" id="KW-0436">Ligase</keyword>
<comment type="function">
    <text evidence="5">ATP-dependent carboxylate-amine ligase which exhibits weak glutamate--cysteine ligase activity.</text>
</comment>
<dbReference type="EMBL" id="CP119321">
    <property type="protein sequence ID" value="WEK13386.1"/>
    <property type="molecule type" value="Genomic_DNA"/>
</dbReference>
<sequence>MDHASGVTFGIEEEFVLLDPRTLTTRDVGLEAVEQLRGVGPGLVVREFFPSQIEYATPVCRTIGEALKDVAAFRRRLAEWADAAGVVVASTGSPFAASERAPELHGRYATIAHDIAGLTTEHQLNGLHVHVGIPDRDAGIRASNFLRPWLPVLLALAANSPFWHGQDTGFASWRAIHSRRWTTHGIPPYFADAAEHDEVRARLVGVGATSDAGTINWHTRLSAAHPTLEVRVCDAQLDPHSSVALAALIRALVVVGFDSDVPRPTRYEGWDAALWHAARHATASTLVDPRTGQLVAAALAIDALHDLIRPRLGGDDDRVIAGFLADIAQGGGGAARQRRAHRKGRVVALYRDRLVAR</sequence>
<evidence type="ECO:0000313" key="6">
    <source>
        <dbReference type="EMBL" id="WEK13386.1"/>
    </source>
</evidence>
<evidence type="ECO:0000256" key="2">
    <source>
        <dbReference type="ARBA" id="ARBA00022741"/>
    </source>
</evidence>
<evidence type="ECO:0000256" key="3">
    <source>
        <dbReference type="ARBA" id="ARBA00022840"/>
    </source>
</evidence>
<organism evidence="6 7">
    <name type="scientific">Candidatus Microbacterium phytovorans</name>
    <dbReference type="NCBI Taxonomy" id="3121374"/>
    <lineage>
        <taxon>Bacteria</taxon>
        <taxon>Bacillati</taxon>
        <taxon>Actinomycetota</taxon>
        <taxon>Actinomycetes</taxon>
        <taxon>Micrococcales</taxon>
        <taxon>Microbacteriaceae</taxon>
        <taxon>Microbacterium</taxon>
    </lineage>
</organism>
<dbReference type="NCBIfam" id="TIGR02050">
    <property type="entry name" value="gshA_cyan_rel"/>
    <property type="match status" value="1"/>
</dbReference>